<evidence type="ECO:0000259" key="5">
    <source>
        <dbReference type="Pfam" id="PF02631"/>
    </source>
</evidence>
<comment type="caution">
    <text evidence="7">The sequence shown here is derived from an EMBL/GenBank/DDBJ whole genome shotgun (WGS) entry which is preliminary data.</text>
</comment>
<feature type="domain" description="RecX second three-helical" evidence="5">
    <location>
        <begin position="22"/>
        <end position="63"/>
    </location>
</feature>
<dbReference type="InterPro" id="IPR053925">
    <property type="entry name" value="RecX_HTH_3rd"/>
</dbReference>
<organism evidence="7 8">
    <name type="scientific">Sediminibacterium roseum</name>
    <dbReference type="NCBI Taxonomy" id="1978412"/>
    <lineage>
        <taxon>Bacteria</taxon>
        <taxon>Pseudomonadati</taxon>
        <taxon>Bacteroidota</taxon>
        <taxon>Chitinophagia</taxon>
        <taxon>Chitinophagales</taxon>
        <taxon>Chitinophagaceae</taxon>
        <taxon>Sediminibacterium</taxon>
    </lineage>
</organism>
<gene>
    <name evidence="7" type="ORF">GWC95_00345</name>
</gene>
<dbReference type="Gene3D" id="1.10.10.10">
    <property type="entry name" value="Winged helix-like DNA-binding domain superfamily/Winged helix DNA-binding domain"/>
    <property type="match status" value="2"/>
</dbReference>
<evidence type="ECO:0000259" key="6">
    <source>
        <dbReference type="Pfam" id="PF21981"/>
    </source>
</evidence>
<dbReference type="InterPro" id="IPR053924">
    <property type="entry name" value="RecX_HTH_2nd"/>
</dbReference>
<evidence type="ECO:0000313" key="7">
    <source>
        <dbReference type="EMBL" id="NCI48348.1"/>
    </source>
</evidence>
<name>A0ABW9ZMP3_9BACT</name>
<comment type="similarity">
    <text evidence="2">Belongs to the RecX family.</text>
</comment>
<proteinExistence type="inferred from homology"/>
<dbReference type="Proteomes" id="UP000753802">
    <property type="component" value="Unassembled WGS sequence"/>
</dbReference>
<dbReference type="EMBL" id="JAACJS010000002">
    <property type="protein sequence ID" value="NCI48348.1"/>
    <property type="molecule type" value="Genomic_DNA"/>
</dbReference>
<sequence length="125" mass="14590">MGLVKKDVEILLSRLIEEDYLNEERFAVLFAGGHFRQKKWGRTKIIHALRQKRVSEPNIKRAMKEIAEEDYLATLRKLADTKWKSLKGEQYITREAKTMAFLMQRGFESPAIRQVLAVIRAGNKE</sequence>
<dbReference type="PANTHER" id="PTHR33602">
    <property type="entry name" value="REGULATORY PROTEIN RECX FAMILY PROTEIN"/>
    <property type="match status" value="1"/>
</dbReference>
<evidence type="ECO:0000256" key="2">
    <source>
        <dbReference type="ARBA" id="ARBA00009695"/>
    </source>
</evidence>
<reference evidence="7 8" key="1">
    <citation type="submission" date="2020-01" db="EMBL/GenBank/DDBJ databases">
        <title>Genome analysis.</title>
        <authorList>
            <person name="Wu S."/>
            <person name="Wang G."/>
        </authorList>
    </citation>
    <scope>NUCLEOTIDE SEQUENCE [LARGE SCALE GENOMIC DNA]</scope>
    <source>
        <strain evidence="7 8">SYL130</strain>
    </source>
</reference>
<dbReference type="InterPro" id="IPR036388">
    <property type="entry name" value="WH-like_DNA-bd_sf"/>
</dbReference>
<keyword evidence="4" id="KW-0963">Cytoplasm</keyword>
<evidence type="ECO:0000256" key="1">
    <source>
        <dbReference type="ARBA" id="ARBA00004496"/>
    </source>
</evidence>
<dbReference type="Pfam" id="PF21981">
    <property type="entry name" value="RecX_HTH3"/>
    <property type="match status" value="1"/>
</dbReference>
<dbReference type="Pfam" id="PF02631">
    <property type="entry name" value="RecX_HTH2"/>
    <property type="match status" value="1"/>
</dbReference>
<evidence type="ECO:0000256" key="4">
    <source>
        <dbReference type="ARBA" id="ARBA00022490"/>
    </source>
</evidence>
<dbReference type="InterPro" id="IPR003783">
    <property type="entry name" value="Regulatory_RecX"/>
</dbReference>
<evidence type="ECO:0000256" key="3">
    <source>
        <dbReference type="ARBA" id="ARBA00018111"/>
    </source>
</evidence>
<evidence type="ECO:0000313" key="8">
    <source>
        <dbReference type="Proteomes" id="UP000753802"/>
    </source>
</evidence>
<protein>
    <recommendedName>
        <fullName evidence="3">Regulatory protein RecX</fullName>
    </recommendedName>
</protein>
<feature type="domain" description="RecX third three-helical" evidence="6">
    <location>
        <begin position="69"/>
        <end position="116"/>
    </location>
</feature>
<keyword evidence="8" id="KW-1185">Reference proteome</keyword>
<accession>A0ABW9ZMP3</accession>
<comment type="subcellular location">
    <subcellularLocation>
        <location evidence="1">Cytoplasm</location>
    </subcellularLocation>
</comment>
<dbReference type="PANTHER" id="PTHR33602:SF1">
    <property type="entry name" value="REGULATORY PROTEIN RECX FAMILY PROTEIN"/>
    <property type="match status" value="1"/>
</dbReference>